<protein>
    <recommendedName>
        <fullName evidence="3">AB hydrolase-1 domain-containing protein</fullName>
    </recommendedName>
</protein>
<dbReference type="OrthoDB" id="284184at2759"/>
<dbReference type="Gene3D" id="3.40.50.1820">
    <property type="entry name" value="alpha/beta hydrolase"/>
    <property type="match status" value="1"/>
</dbReference>
<evidence type="ECO:0008006" key="3">
    <source>
        <dbReference type="Google" id="ProtNLM"/>
    </source>
</evidence>
<dbReference type="EMBL" id="QKRW01000016">
    <property type="protein sequence ID" value="RAL64014.1"/>
    <property type="molecule type" value="Genomic_DNA"/>
</dbReference>
<sequence length="169" mass="19553">MTADLVQILDHENLEKVIEWVMIDTVNALTEQAFGYSVWGYWKFHNEDDAHEIMGRNGGFAGQLNWYKAAVRNIKEDDAKIPKEHIVQSAPTLVIVSDEDYVTRADVAYLEAPKLLRNFEIKKFEGCGHWIPLEKRDELSEALIKFADGLEANFEQPLEGMRQSRRTWK</sequence>
<reference evidence="1 2" key="1">
    <citation type="submission" date="2018-06" db="EMBL/GenBank/DDBJ databases">
        <title>Genome Sequence of the Brown Rot Fungal Pathogen Monilinia fructigena.</title>
        <authorList>
            <person name="Landi L."/>
            <person name="De Miccolis Angelini R.M."/>
            <person name="Pollastro S."/>
            <person name="Abate D."/>
            <person name="Faretra F."/>
            <person name="Romanazzi G."/>
        </authorList>
    </citation>
    <scope>NUCLEOTIDE SEQUENCE [LARGE SCALE GENOMIC DNA]</scope>
    <source>
        <strain evidence="1 2">Mfrg269</strain>
    </source>
</reference>
<gene>
    <name evidence="1" type="ORF">DID88_003202</name>
</gene>
<accession>A0A395IVW7</accession>
<dbReference type="Proteomes" id="UP000249056">
    <property type="component" value="Unassembled WGS sequence"/>
</dbReference>
<dbReference type="AlphaFoldDB" id="A0A395IVW7"/>
<evidence type="ECO:0000313" key="2">
    <source>
        <dbReference type="Proteomes" id="UP000249056"/>
    </source>
</evidence>
<name>A0A395IVW7_9HELO</name>
<evidence type="ECO:0000313" key="1">
    <source>
        <dbReference type="EMBL" id="RAL64014.1"/>
    </source>
</evidence>
<organism evidence="1 2">
    <name type="scientific">Monilinia fructigena</name>
    <dbReference type="NCBI Taxonomy" id="38457"/>
    <lineage>
        <taxon>Eukaryota</taxon>
        <taxon>Fungi</taxon>
        <taxon>Dikarya</taxon>
        <taxon>Ascomycota</taxon>
        <taxon>Pezizomycotina</taxon>
        <taxon>Leotiomycetes</taxon>
        <taxon>Helotiales</taxon>
        <taxon>Sclerotiniaceae</taxon>
        <taxon>Monilinia</taxon>
    </lineage>
</organism>
<keyword evidence="2" id="KW-1185">Reference proteome</keyword>
<comment type="caution">
    <text evidence="1">The sequence shown here is derived from an EMBL/GenBank/DDBJ whole genome shotgun (WGS) entry which is preliminary data.</text>
</comment>
<dbReference type="InterPro" id="IPR029058">
    <property type="entry name" value="AB_hydrolase_fold"/>
</dbReference>
<proteinExistence type="predicted"/>
<dbReference type="SUPFAM" id="SSF53474">
    <property type="entry name" value="alpha/beta-Hydrolases"/>
    <property type="match status" value="1"/>
</dbReference>